<evidence type="ECO:0000256" key="1">
    <source>
        <dbReference type="SAM" id="MobiDB-lite"/>
    </source>
</evidence>
<feature type="compositionally biased region" description="Low complexity" evidence="1">
    <location>
        <begin position="70"/>
        <end position="106"/>
    </location>
</feature>
<name>A0ABQ5SSF9_9ACTN</name>
<organism evidence="2 3">
    <name type="scientific">Nocardioides luteus</name>
    <dbReference type="NCBI Taxonomy" id="1844"/>
    <lineage>
        <taxon>Bacteria</taxon>
        <taxon>Bacillati</taxon>
        <taxon>Actinomycetota</taxon>
        <taxon>Actinomycetes</taxon>
        <taxon>Propionibacteriales</taxon>
        <taxon>Nocardioidaceae</taxon>
        <taxon>Nocardioides</taxon>
    </lineage>
</organism>
<evidence type="ECO:0000313" key="3">
    <source>
        <dbReference type="Proteomes" id="UP001142292"/>
    </source>
</evidence>
<dbReference type="RefSeq" id="WP_189119564.1">
    <property type="nucleotide sequence ID" value="NZ_BMRK01000013.1"/>
</dbReference>
<feature type="compositionally biased region" description="Basic and acidic residues" evidence="1">
    <location>
        <begin position="55"/>
        <end position="65"/>
    </location>
</feature>
<evidence type="ECO:0000313" key="2">
    <source>
        <dbReference type="EMBL" id="GLJ66739.1"/>
    </source>
</evidence>
<protein>
    <recommendedName>
        <fullName evidence="4">YtxH domain-containing protein</fullName>
    </recommendedName>
</protein>
<dbReference type="EMBL" id="BSEL01000002">
    <property type="protein sequence ID" value="GLJ66739.1"/>
    <property type="molecule type" value="Genomic_DNA"/>
</dbReference>
<dbReference type="Proteomes" id="UP001142292">
    <property type="component" value="Unassembled WGS sequence"/>
</dbReference>
<reference evidence="2" key="2">
    <citation type="submission" date="2023-01" db="EMBL/GenBank/DDBJ databases">
        <authorList>
            <person name="Sun Q."/>
            <person name="Evtushenko L."/>
        </authorList>
    </citation>
    <scope>NUCLEOTIDE SEQUENCE</scope>
    <source>
        <strain evidence="2">VKM Ac-1246</strain>
    </source>
</reference>
<sequence length="128" mass="13264">MFKKSALMAAFGIGYVLGARAGRERYDALAAKAQKMWHDPRVQDKAHRAGSMAKQKAEVARETVQEKMPGSSSSGSTSTPTSTSTSSSTPTSSTASSSAAADQTSPITPPSPSTNADPVTGTPRGWES</sequence>
<proteinExistence type="predicted"/>
<feature type="compositionally biased region" description="Basic and acidic residues" evidence="1">
    <location>
        <begin position="36"/>
        <end position="47"/>
    </location>
</feature>
<accession>A0ABQ5SSF9</accession>
<comment type="caution">
    <text evidence="2">The sequence shown here is derived from an EMBL/GenBank/DDBJ whole genome shotgun (WGS) entry which is preliminary data.</text>
</comment>
<gene>
    <name evidence="2" type="ORF">GCM10017579_07750</name>
</gene>
<feature type="region of interest" description="Disordered" evidence="1">
    <location>
        <begin position="34"/>
        <end position="128"/>
    </location>
</feature>
<evidence type="ECO:0008006" key="4">
    <source>
        <dbReference type="Google" id="ProtNLM"/>
    </source>
</evidence>
<reference evidence="2" key="1">
    <citation type="journal article" date="2014" name="Int. J. Syst. Evol. Microbiol.">
        <title>Complete genome of a new Firmicutes species belonging to the dominant human colonic microbiota ('Ruminococcus bicirculans') reveals two chromosomes and a selective capacity to utilize plant glucans.</title>
        <authorList>
            <consortium name="NISC Comparative Sequencing Program"/>
            <person name="Wegmann U."/>
            <person name="Louis P."/>
            <person name="Goesmann A."/>
            <person name="Henrissat B."/>
            <person name="Duncan S.H."/>
            <person name="Flint H.J."/>
        </authorList>
    </citation>
    <scope>NUCLEOTIDE SEQUENCE</scope>
    <source>
        <strain evidence="2">VKM Ac-1246</strain>
    </source>
</reference>
<keyword evidence="3" id="KW-1185">Reference proteome</keyword>